<evidence type="ECO:0000256" key="3">
    <source>
        <dbReference type="ARBA" id="ARBA00022842"/>
    </source>
</evidence>
<keyword evidence="3 4" id="KW-0460">Magnesium</keyword>
<feature type="binding site" evidence="4">
    <location>
        <position position="58"/>
    </location>
    <ligand>
        <name>Mg(2+)</name>
        <dbReference type="ChEBI" id="CHEBI:18420"/>
        <label>1</label>
        <note>catalytic</note>
    </ligand>
</feature>
<feature type="binding site" evidence="4">
    <location>
        <position position="59"/>
    </location>
    <ligand>
        <name>Mg(2+)</name>
        <dbReference type="ChEBI" id="CHEBI:18420"/>
        <label>1</label>
        <note>catalytic</note>
    </ligand>
</feature>
<dbReference type="PANTHER" id="PTHR20854">
    <property type="entry name" value="INOSITOL MONOPHOSPHATASE"/>
    <property type="match status" value="1"/>
</dbReference>
<dbReference type="Pfam" id="PF00459">
    <property type="entry name" value="Inositol_P"/>
    <property type="match status" value="1"/>
</dbReference>
<comment type="cofactor">
    <cofactor evidence="4">
        <name>Mg(2+)</name>
        <dbReference type="ChEBI" id="CHEBI:18420"/>
    </cofactor>
</comment>
<dbReference type="GO" id="GO:0046872">
    <property type="term" value="F:metal ion binding"/>
    <property type="evidence" value="ECO:0007669"/>
    <property type="project" value="UniProtKB-KW"/>
</dbReference>
<feature type="binding site" evidence="4">
    <location>
        <position position="174"/>
    </location>
    <ligand>
        <name>Mg(2+)</name>
        <dbReference type="ChEBI" id="CHEBI:18420"/>
        <label>1</label>
        <note>catalytic</note>
    </ligand>
</feature>
<dbReference type="InterPro" id="IPR020583">
    <property type="entry name" value="Inositol_monoP_metal-BS"/>
</dbReference>
<dbReference type="PANTHER" id="PTHR20854:SF4">
    <property type="entry name" value="INOSITOL-1-MONOPHOSPHATASE-RELATED"/>
    <property type="match status" value="1"/>
</dbReference>
<dbReference type="AlphaFoldDB" id="A0A9D1G9I3"/>
<dbReference type="InterPro" id="IPR000760">
    <property type="entry name" value="Inositol_monophosphatase-like"/>
</dbReference>
<accession>A0A9D1G9I3</accession>
<evidence type="ECO:0000256" key="4">
    <source>
        <dbReference type="PIRSR" id="PIRSR600760-2"/>
    </source>
</evidence>
<keyword evidence="1 4" id="KW-0479">Metal-binding</keyword>
<dbReference type="GO" id="GO:0008934">
    <property type="term" value="F:inositol monophosphate 1-phosphatase activity"/>
    <property type="evidence" value="ECO:0007669"/>
    <property type="project" value="TreeGrafter"/>
</dbReference>
<reference evidence="5" key="2">
    <citation type="journal article" date="2021" name="PeerJ">
        <title>Extensive microbial diversity within the chicken gut microbiome revealed by metagenomics and culture.</title>
        <authorList>
            <person name="Gilroy R."/>
            <person name="Ravi A."/>
            <person name="Getino M."/>
            <person name="Pursley I."/>
            <person name="Horton D.L."/>
            <person name="Alikhan N.F."/>
            <person name="Baker D."/>
            <person name="Gharbi K."/>
            <person name="Hall N."/>
            <person name="Watson M."/>
            <person name="Adriaenssens E.M."/>
            <person name="Foster-Nyarko E."/>
            <person name="Jarju S."/>
            <person name="Secka A."/>
            <person name="Antonio M."/>
            <person name="Oren A."/>
            <person name="Chaudhuri R.R."/>
            <person name="La Ragione R."/>
            <person name="Hildebrand F."/>
            <person name="Pallen M.J."/>
        </authorList>
    </citation>
    <scope>NUCLEOTIDE SEQUENCE</scope>
    <source>
        <strain evidence="5">14508</strain>
    </source>
</reference>
<proteinExistence type="predicted"/>
<gene>
    <name evidence="5" type="ORF">IAD04_05755</name>
</gene>
<dbReference type="GO" id="GO:0006020">
    <property type="term" value="P:inositol metabolic process"/>
    <property type="evidence" value="ECO:0007669"/>
    <property type="project" value="TreeGrafter"/>
</dbReference>
<reference evidence="5" key="1">
    <citation type="submission" date="2020-10" db="EMBL/GenBank/DDBJ databases">
        <authorList>
            <person name="Gilroy R."/>
        </authorList>
    </citation>
    <scope>NUCLEOTIDE SEQUENCE</scope>
    <source>
        <strain evidence="5">14508</strain>
    </source>
</reference>
<comment type="caution">
    <text evidence="5">The sequence shown here is derived from an EMBL/GenBank/DDBJ whole genome shotgun (WGS) entry which is preliminary data.</text>
</comment>
<organism evidence="5 6">
    <name type="scientific">Candidatus Caccosoma faecigallinarum</name>
    <dbReference type="NCBI Taxonomy" id="2840720"/>
    <lineage>
        <taxon>Bacteria</taxon>
        <taxon>Bacillati</taxon>
        <taxon>Bacillota</taxon>
        <taxon>Bacillota incertae sedis</taxon>
        <taxon>Candidatus Caccosoma</taxon>
    </lineage>
</organism>
<dbReference type="SUPFAM" id="SSF56655">
    <property type="entry name" value="Carbohydrate phosphatase"/>
    <property type="match status" value="1"/>
</dbReference>
<evidence type="ECO:0000256" key="2">
    <source>
        <dbReference type="ARBA" id="ARBA00022801"/>
    </source>
</evidence>
<feature type="binding site" evidence="4">
    <location>
        <position position="56"/>
    </location>
    <ligand>
        <name>Mg(2+)</name>
        <dbReference type="ChEBI" id="CHEBI:18420"/>
        <label>1</label>
        <note>catalytic</note>
    </ligand>
</feature>
<feature type="binding site" evidence="4">
    <location>
        <position position="40"/>
    </location>
    <ligand>
        <name>Mg(2+)</name>
        <dbReference type="ChEBI" id="CHEBI:18420"/>
        <label>1</label>
        <note>catalytic</note>
    </ligand>
</feature>
<sequence length="228" mass="25727">VVVKAKDDKGDLVTNFDYEIENFINQEIKKNYPNFDIVSEEFNTHGKLTTNCFTVDPIDGTINFAHNFPLWGIQVACVKDGKTCAAVIYMPKLKEMYWADKTGAYLNDKKIHVNNFPAEKNLYVVEGKNRLPSMVRLDAKIHHYRVTYCSAANFAYVASGVFGGTIFRHESYWDYVPGQFLVKQAGGFILNEKGCHVAANNEELGLLLAGQARYFEPDIATASEETNF</sequence>
<dbReference type="PROSITE" id="PS00629">
    <property type="entry name" value="IMP_1"/>
    <property type="match status" value="1"/>
</dbReference>
<dbReference type="Gene3D" id="3.40.190.80">
    <property type="match status" value="1"/>
</dbReference>
<dbReference type="Gene3D" id="3.30.540.10">
    <property type="entry name" value="Fructose-1,6-Bisphosphatase, subunit A, domain 1"/>
    <property type="match status" value="1"/>
</dbReference>
<protein>
    <submittedName>
        <fullName evidence="5">Inositol monophosphatase</fullName>
    </submittedName>
</protein>
<dbReference type="EMBL" id="DVKI01000181">
    <property type="protein sequence ID" value="HIT17857.1"/>
    <property type="molecule type" value="Genomic_DNA"/>
</dbReference>
<dbReference type="PRINTS" id="PR00377">
    <property type="entry name" value="IMPHPHTASES"/>
</dbReference>
<name>A0A9D1G9I3_9FIRM</name>
<dbReference type="Proteomes" id="UP000886893">
    <property type="component" value="Unassembled WGS sequence"/>
</dbReference>
<evidence type="ECO:0000313" key="5">
    <source>
        <dbReference type="EMBL" id="HIT17857.1"/>
    </source>
</evidence>
<keyword evidence="2" id="KW-0378">Hydrolase</keyword>
<evidence type="ECO:0000256" key="1">
    <source>
        <dbReference type="ARBA" id="ARBA00022723"/>
    </source>
</evidence>
<evidence type="ECO:0000313" key="6">
    <source>
        <dbReference type="Proteomes" id="UP000886893"/>
    </source>
</evidence>
<dbReference type="GO" id="GO:0007165">
    <property type="term" value="P:signal transduction"/>
    <property type="evidence" value="ECO:0007669"/>
    <property type="project" value="TreeGrafter"/>
</dbReference>
<feature type="non-terminal residue" evidence="5">
    <location>
        <position position="1"/>
    </location>
</feature>